<dbReference type="EMBL" id="LAZR01049148">
    <property type="protein sequence ID" value="KKK90330.1"/>
    <property type="molecule type" value="Genomic_DNA"/>
</dbReference>
<evidence type="ECO:0000313" key="1">
    <source>
        <dbReference type="EMBL" id="KKK90330.1"/>
    </source>
</evidence>
<accession>A0A0F8ZWN7</accession>
<proteinExistence type="predicted"/>
<comment type="caution">
    <text evidence="1">The sequence shown here is derived from an EMBL/GenBank/DDBJ whole genome shotgun (WGS) entry which is preliminary data.</text>
</comment>
<organism evidence="1">
    <name type="scientific">marine sediment metagenome</name>
    <dbReference type="NCBI Taxonomy" id="412755"/>
    <lineage>
        <taxon>unclassified sequences</taxon>
        <taxon>metagenomes</taxon>
        <taxon>ecological metagenomes</taxon>
    </lineage>
</organism>
<dbReference type="AlphaFoldDB" id="A0A0F8ZWN7"/>
<gene>
    <name evidence="1" type="ORF">LCGC14_2724070</name>
</gene>
<name>A0A0F8ZWN7_9ZZZZ</name>
<protein>
    <submittedName>
        <fullName evidence="1">Uncharacterized protein</fullName>
    </submittedName>
</protein>
<reference evidence="1" key="1">
    <citation type="journal article" date="2015" name="Nature">
        <title>Complex archaea that bridge the gap between prokaryotes and eukaryotes.</title>
        <authorList>
            <person name="Spang A."/>
            <person name="Saw J.H."/>
            <person name="Jorgensen S.L."/>
            <person name="Zaremba-Niedzwiedzka K."/>
            <person name="Martijn J."/>
            <person name="Lind A.E."/>
            <person name="van Eijk R."/>
            <person name="Schleper C."/>
            <person name="Guy L."/>
            <person name="Ettema T.J."/>
        </authorList>
    </citation>
    <scope>NUCLEOTIDE SEQUENCE</scope>
</reference>
<sequence length="63" mass="6835">MLQHTTNESLDGILKHLGSSYWLSASLSKALGRERTEAWADAAALSMILKARLPLLAKEQAVA</sequence>